<dbReference type="AlphaFoldDB" id="A0AAV3Y2T8"/>
<comment type="caution">
    <text evidence="1">The sequence shown here is derived from an EMBL/GenBank/DDBJ whole genome shotgun (WGS) entry which is preliminary data.</text>
</comment>
<gene>
    <name evidence="1" type="ORF">PoB_000345000</name>
</gene>
<accession>A0AAV3Y2T8</accession>
<name>A0AAV3Y2T8_9GAST</name>
<proteinExistence type="predicted"/>
<protein>
    <submittedName>
        <fullName evidence="1">Uncharacterized protein</fullName>
    </submittedName>
</protein>
<organism evidence="1 2">
    <name type="scientific">Plakobranchus ocellatus</name>
    <dbReference type="NCBI Taxonomy" id="259542"/>
    <lineage>
        <taxon>Eukaryota</taxon>
        <taxon>Metazoa</taxon>
        <taxon>Spiralia</taxon>
        <taxon>Lophotrochozoa</taxon>
        <taxon>Mollusca</taxon>
        <taxon>Gastropoda</taxon>
        <taxon>Heterobranchia</taxon>
        <taxon>Euthyneura</taxon>
        <taxon>Panpulmonata</taxon>
        <taxon>Sacoglossa</taxon>
        <taxon>Placobranchoidea</taxon>
        <taxon>Plakobranchidae</taxon>
        <taxon>Plakobranchus</taxon>
    </lineage>
</organism>
<reference evidence="1 2" key="1">
    <citation type="journal article" date="2021" name="Elife">
        <title>Chloroplast acquisition without the gene transfer in kleptoplastic sea slugs, Plakobranchus ocellatus.</title>
        <authorList>
            <person name="Maeda T."/>
            <person name="Takahashi S."/>
            <person name="Yoshida T."/>
            <person name="Shimamura S."/>
            <person name="Takaki Y."/>
            <person name="Nagai Y."/>
            <person name="Toyoda A."/>
            <person name="Suzuki Y."/>
            <person name="Arimoto A."/>
            <person name="Ishii H."/>
            <person name="Satoh N."/>
            <person name="Nishiyama T."/>
            <person name="Hasebe M."/>
            <person name="Maruyama T."/>
            <person name="Minagawa J."/>
            <person name="Obokata J."/>
            <person name="Shigenobu S."/>
        </authorList>
    </citation>
    <scope>NUCLEOTIDE SEQUENCE [LARGE SCALE GENOMIC DNA]</scope>
</reference>
<dbReference type="Proteomes" id="UP000735302">
    <property type="component" value="Unassembled WGS sequence"/>
</dbReference>
<sequence length="83" mass="9507">MGRWKERPKHVCCYTHGVLPPQDLVQVRRSPSCRTLSGRSHKTGGTDSFLSLRRQHAGVEDQLVTRAAQQKQRVFCPCMKYLP</sequence>
<evidence type="ECO:0000313" key="1">
    <source>
        <dbReference type="EMBL" id="GFN76944.1"/>
    </source>
</evidence>
<keyword evidence="2" id="KW-1185">Reference proteome</keyword>
<dbReference type="EMBL" id="BLXT01000430">
    <property type="protein sequence ID" value="GFN76944.1"/>
    <property type="molecule type" value="Genomic_DNA"/>
</dbReference>
<evidence type="ECO:0000313" key="2">
    <source>
        <dbReference type="Proteomes" id="UP000735302"/>
    </source>
</evidence>